<organism evidence="1 2">
    <name type="scientific">Candidatus Ichthyocystis hellenicum</name>
    <dbReference type="NCBI Taxonomy" id="1561003"/>
    <lineage>
        <taxon>Bacteria</taxon>
        <taxon>Pseudomonadati</taxon>
        <taxon>Pseudomonadota</taxon>
        <taxon>Betaproteobacteria</taxon>
        <taxon>Burkholderiales</taxon>
        <taxon>Candidatus Ichthyocystis</taxon>
    </lineage>
</organism>
<dbReference type="EMBL" id="LN906597">
    <property type="protein sequence ID" value="CUT17262.1"/>
    <property type="molecule type" value="Genomic_DNA"/>
</dbReference>
<dbReference type="OrthoDB" id="9867392at2"/>
<reference evidence="2" key="1">
    <citation type="submission" date="2015-11" db="EMBL/GenBank/DDBJ databases">
        <authorList>
            <person name="Seth-Smith H.M.B."/>
        </authorList>
    </citation>
    <scope>NUCLEOTIDE SEQUENCE [LARGE SCALE GENOMIC DNA]</scope>
    <source>
        <strain evidence="2">2013Ark11</strain>
    </source>
</reference>
<dbReference type="RefSeq" id="WP_092342129.1">
    <property type="nucleotide sequence ID" value="NZ_FLSL01000086.1"/>
</dbReference>
<protein>
    <submittedName>
        <fullName evidence="1">Uncharacterized protein</fullName>
    </submittedName>
</protein>
<evidence type="ECO:0000313" key="2">
    <source>
        <dbReference type="Proteomes" id="UP000198651"/>
    </source>
</evidence>
<name>A0A0S4M0K6_9BURK</name>
<dbReference type="Proteomes" id="UP000198651">
    <property type="component" value="Chromosome I"/>
</dbReference>
<proteinExistence type="predicted"/>
<keyword evidence="2" id="KW-1185">Reference proteome</keyword>
<gene>
    <name evidence="1" type="ORF">Ark11_0413</name>
</gene>
<accession>A0A0S4M0K6</accession>
<sequence>MDRVRGSRECVDDDGSLMDALGYTGDLFQEEVGDSDDFISFSSNESDDQSTVFDCNDLFGMERRIERATEITGACAQKEKGGLVDICCESRPNKPISEQEQEYVMEGVVCSYGKNDEFCSALKNLIMTVFGKFTDHNICEDKYKQKSLFSSGLESIVDGDEVPCLKEIEDIVLRVAVTSIMEADEGRDFLLKASSRVKKYLVSHLGLGGVGFDGKSLTCILLESELGFFVCSEESLKKGIASTAVSLLKDVSAKCRYFRSNRYCYDVQARSSLSPWAIGIFLRKIIVLLALFPEALRPVIINNNLLSEENFYEFFPPEGHGDPEAHVIDICDSDEDVFDDYLSFWEEAGSSCDESDDDDLELEEIFPTQGHGFWE</sequence>
<dbReference type="AlphaFoldDB" id="A0A0S4M0K6"/>
<evidence type="ECO:0000313" key="1">
    <source>
        <dbReference type="EMBL" id="CUT17262.1"/>
    </source>
</evidence>